<evidence type="ECO:0000313" key="11">
    <source>
        <dbReference type="EMBL" id="EMO90979.1"/>
    </source>
</evidence>
<dbReference type="SUPFAM" id="SSF52540">
    <property type="entry name" value="P-loop containing nucleoside triphosphate hydrolases"/>
    <property type="match status" value="1"/>
</dbReference>
<dbReference type="Proteomes" id="UP000012138">
    <property type="component" value="Unassembled WGS sequence"/>
</dbReference>
<gene>
    <name evidence="11" type="ORF">LEP1GSC024_4967</name>
</gene>
<reference evidence="11 12" key="1">
    <citation type="submission" date="2013-01" db="EMBL/GenBank/DDBJ databases">
        <authorList>
            <person name="Harkins D.M."/>
            <person name="Durkin A.S."/>
            <person name="Brinkac L.M."/>
            <person name="Haft D.H."/>
            <person name="Selengut J.D."/>
            <person name="Sanka R."/>
            <person name="DePew J."/>
            <person name="Purushe J."/>
            <person name="Whelen A.C."/>
            <person name="Vinetz J.M."/>
            <person name="Sutton G.G."/>
            <person name="Nierman W.C."/>
            <person name="Fouts D.E."/>
        </authorList>
    </citation>
    <scope>NUCLEOTIDE SEQUENCE [LARGE SCALE GENOMIC DNA]</scope>
    <source>
        <strain evidence="11 12">2001034031</strain>
    </source>
</reference>
<keyword evidence="8" id="KW-0067">ATP-binding</keyword>
<evidence type="ECO:0000256" key="7">
    <source>
        <dbReference type="ARBA" id="ARBA00022741"/>
    </source>
</evidence>
<keyword evidence="11" id="KW-0378">Hydrolase</keyword>
<dbReference type="InterPro" id="IPR027417">
    <property type="entry name" value="P-loop_NTPase"/>
</dbReference>
<evidence type="ECO:0000256" key="4">
    <source>
        <dbReference type="ARBA" id="ARBA00022490"/>
    </source>
</evidence>
<dbReference type="Pfam" id="PF02367">
    <property type="entry name" value="TsaE"/>
    <property type="match status" value="2"/>
</dbReference>
<evidence type="ECO:0000256" key="2">
    <source>
        <dbReference type="ARBA" id="ARBA00007599"/>
    </source>
</evidence>
<dbReference type="GO" id="GO:0002949">
    <property type="term" value="P:tRNA threonylcarbamoyladenosine modification"/>
    <property type="evidence" value="ECO:0007669"/>
    <property type="project" value="InterPro"/>
</dbReference>
<dbReference type="GO" id="GO:0005737">
    <property type="term" value="C:cytoplasm"/>
    <property type="evidence" value="ECO:0007669"/>
    <property type="project" value="UniProtKB-SubCell"/>
</dbReference>
<evidence type="ECO:0000256" key="6">
    <source>
        <dbReference type="ARBA" id="ARBA00022723"/>
    </source>
</evidence>
<evidence type="ECO:0000256" key="9">
    <source>
        <dbReference type="ARBA" id="ARBA00022842"/>
    </source>
</evidence>
<proteinExistence type="inferred from homology"/>
<evidence type="ECO:0000256" key="8">
    <source>
        <dbReference type="ARBA" id="ARBA00022840"/>
    </source>
</evidence>
<dbReference type="PANTHER" id="PTHR33540">
    <property type="entry name" value="TRNA THREONYLCARBAMOYLADENOSINE BIOSYNTHESIS PROTEIN TSAE"/>
    <property type="match status" value="1"/>
</dbReference>
<dbReference type="GO" id="GO:0005524">
    <property type="term" value="F:ATP binding"/>
    <property type="evidence" value="ECO:0007669"/>
    <property type="project" value="UniProtKB-KW"/>
</dbReference>
<keyword evidence="9" id="KW-0460">Magnesium</keyword>
<keyword evidence="7" id="KW-0547">Nucleotide-binding</keyword>
<keyword evidence="5" id="KW-0819">tRNA processing</keyword>
<dbReference type="InterPro" id="IPR003442">
    <property type="entry name" value="T6A_TsaE"/>
</dbReference>
<evidence type="ECO:0000256" key="1">
    <source>
        <dbReference type="ARBA" id="ARBA00004496"/>
    </source>
</evidence>
<sequence>MKEKRLANCFEDELELEFKNLKLDELDKPAEFLASLVLSSLKEELHPVFLFTGVMGAGKTTFTSKLVKKILPTANVNSPTYTLVNEYSFFKKTDLSLNFQNQNVSGKNFISKEKFDQEKIQIHHFDLHRLKYSTELEDLGFEEIWGKAGVSIIEWWQVAKEDLDLLPLKIELEFKIISEYERTIIIKSTDIENFVSLKNLWKRSV</sequence>
<keyword evidence="6" id="KW-0479">Metal-binding</keyword>
<evidence type="ECO:0000313" key="12">
    <source>
        <dbReference type="Proteomes" id="UP000012138"/>
    </source>
</evidence>
<evidence type="ECO:0000256" key="5">
    <source>
        <dbReference type="ARBA" id="ARBA00022694"/>
    </source>
</evidence>
<dbReference type="PANTHER" id="PTHR33540:SF2">
    <property type="entry name" value="TRNA THREONYLCARBAMOYLADENOSINE BIOSYNTHESIS PROTEIN TSAE"/>
    <property type="match status" value="1"/>
</dbReference>
<comment type="caution">
    <text evidence="11">The sequence shown here is derived from an EMBL/GenBank/DDBJ whole genome shotgun (WGS) entry which is preliminary data.</text>
</comment>
<keyword evidence="4" id="KW-0963">Cytoplasm</keyword>
<dbReference type="EMBL" id="AKXB02000022">
    <property type="protein sequence ID" value="EMO90979.1"/>
    <property type="molecule type" value="Genomic_DNA"/>
</dbReference>
<dbReference type="AlphaFoldDB" id="M6YMZ1"/>
<dbReference type="GO" id="GO:0046872">
    <property type="term" value="F:metal ion binding"/>
    <property type="evidence" value="ECO:0007669"/>
    <property type="project" value="UniProtKB-KW"/>
</dbReference>
<name>M6YMZ1_9LEPT</name>
<evidence type="ECO:0000256" key="3">
    <source>
        <dbReference type="ARBA" id="ARBA00019010"/>
    </source>
</evidence>
<evidence type="ECO:0000256" key="10">
    <source>
        <dbReference type="ARBA" id="ARBA00032441"/>
    </source>
</evidence>
<dbReference type="Gene3D" id="3.40.50.300">
    <property type="entry name" value="P-loop containing nucleotide triphosphate hydrolases"/>
    <property type="match status" value="1"/>
</dbReference>
<accession>M6YMZ1</accession>
<comment type="similarity">
    <text evidence="2">Belongs to the TsaE family.</text>
</comment>
<organism evidence="11 12">
    <name type="scientific">Leptospira noguchii str. 2001034031</name>
    <dbReference type="NCBI Taxonomy" id="1193053"/>
    <lineage>
        <taxon>Bacteria</taxon>
        <taxon>Pseudomonadati</taxon>
        <taxon>Spirochaetota</taxon>
        <taxon>Spirochaetia</taxon>
        <taxon>Leptospirales</taxon>
        <taxon>Leptospiraceae</taxon>
        <taxon>Leptospira</taxon>
    </lineage>
</organism>
<dbReference type="GO" id="GO:0016787">
    <property type="term" value="F:hydrolase activity"/>
    <property type="evidence" value="ECO:0007669"/>
    <property type="project" value="UniProtKB-KW"/>
</dbReference>
<protein>
    <recommendedName>
        <fullName evidence="3">tRNA threonylcarbamoyladenosine biosynthesis protein TsaE</fullName>
    </recommendedName>
    <alternativeName>
        <fullName evidence="10">t(6)A37 threonylcarbamoyladenosine biosynthesis protein TsaE</fullName>
    </alternativeName>
</protein>
<comment type="subcellular location">
    <subcellularLocation>
        <location evidence="1">Cytoplasm</location>
    </subcellularLocation>
</comment>